<dbReference type="Proteomes" id="UP000182800">
    <property type="component" value="Unassembled WGS sequence"/>
</dbReference>
<dbReference type="RefSeq" id="WP_074443310.1">
    <property type="nucleotide sequence ID" value="NZ_FMBM01000001.1"/>
</dbReference>
<protein>
    <submittedName>
        <fullName evidence="2">Uncharacterized protein</fullName>
    </submittedName>
</protein>
<proteinExistence type="predicted"/>
<dbReference type="PATRIC" id="fig|1653334.4.peg.597"/>
<evidence type="ECO:0000313" key="5">
    <source>
        <dbReference type="Proteomes" id="UP000182800"/>
    </source>
</evidence>
<comment type="caution">
    <text evidence="2">The sequence shown here is derived from an EMBL/GenBank/DDBJ whole genome shotgun (WGS) entry which is preliminary data.</text>
</comment>
<keyword evidence="5" id="KW-1185">Reference proteome</keyword>
<dbReference type="AlphaFoldDB" id="A0A0P8BJN8"/>
<dbReference type="EMBL" id="LJSX01000024">
    <property type="protein sequence ID" value="KPQ09636.1"/>
    <property type="molecule type" value="Genomic_DNA"/>
</dbReference>
<dbReference type="EMBL" id="FMBM01000001">
    <property type="protein sequence ID" value="SCC78418.1"/>
    <property type="molecule type" value="Genomic_DNA"/>
</dbReference>
<evidence type="ECO:0000256" key="1">
    <source>
        <dbReference type="SAM" id="MobiDB-lite"/>
    </source>
</evidence>
<feature type="region of interest" description="Disordered" evidence="1">
    <location>
        <begin position="174"/>
        <end position="214"/>
    </location>
</feature>
<sequence>MSTPLPQKRDTTYDATGRGAPAFTNAMMTKGATGVVGPIPLPSRSDVDRAAAQMYTVFFGDGADHLGNAARRSFELPSPHIHLDGAIVGVAIRYRDELAHMRAQHSDEELRAVTRAGAQAALIALDRGDTIGFLASFQANIFTAMNGKSGEILHDRNIAASGNLVGPDRLFPEWDPENRTLGPQSPGLDFEPGGWQPGDLRPGELQSDPRRENPMPDNFMQIGPSQSPPQNGLQFDPQEFQWPAPDGLTWQDPSQGLMRPMEAAARDTLEQHFRHMEDAAREAIERSLGNSPFLTGTDPIAEAIEEHGPLIEIFLHARRAQVAPGPTGGALPTLPAPSSATANVLRRLQPAMAAMVVNRLGTSLGDVPHIYREALAQALVKGDPEDPFIARASKLLIATARAATAPASTARDAANSAPLDEAETAFLDIQIREGRLTMEQFAHFRAMNPDLRPAILIHRIVRFNAGEDVPGLRLTEADRLPEIDPSADIAQPADLVHSWGDIRRVLDERYGMRLTDASRDAVVRGLARHSEAEMCAIVNAAIPYLDRIEAAYPGLLGGLSFTPYAPNPPAPYPEELGPYNGLSNTRNGTIFLMTVLDFYRRSADHETDGETKFMLTLFHEIGHAIASKAPAEVQDFGLNLSPVLEIRSLASTNAGEDAMPKDEALERLFPHLPPENRLARLFMHYHVRIDDAERLAFEHAGQPIPDAVSYEGTLQVYRALPVEVTELLPMLISKYSGTNNDEAFAEAVAHHFADRGYASYPDTILPHSTERPRGPLPGNLQMLLERTFFVASRREGVAGAAAYPEFSGDHE</sequence>
<evidence type="ECO:0000313" key="4">
    <source>
        <dbReference type="Proteomes" id="UP000050497"/>
    </source>
</evidence>
<reference evidence="2 4" key="1">
    <citation type="submission" date="2015-09" db="EMBL/GenBank/DDBJ databases">
        <title>Identification and resolution of microdiversity through metagenomic sequencing of parallel consortia.</title>
        <authorList>
            <person name="Nelson W.C."/>
            <person name="Romine M.F."/>
            <person name="Lindemann S.R."/>
        </authorList>
    </citation>
    <scope>NUCLEOTIDE SEQUENCE [LARGE SCALE GENOMIC DNA]</scope>
    <source>
        <strain evidence="2">HL-109</strain>
    </source>
</reference>
<dbReference type="Proteomes" id="UP000050497">
    <property type="component" value="Unassembled WGS sequence"/>
</dbReference>
<evidence type="ECO:0000313" key="2">
    <source>
        <dbReference type="EMBL" id="KPQ09636.1"/>
    </source>
</evidence>
<reference evidence="3 5" key="2">
    <citation type="submission" date="2016-08" db="EMBL/GenBank/DDBJ databases">
        <authorList>
            <person name="Varghese N."/>
            <person name="Submissions Spin"/>
        </authorList>
    </citation>
    <scope>NUCLEOTIDE SEQUENCE [LARGE SCALE GENOMIC DNA]</scope>
    <source>
        <strain evidence="3 5">HL-109</strain>
    </source>
</reference>
<gene>
    <name evidence="3" type="ORF">GA0071312_0274</name>
    <name evidence="2" type="ORF">HLUCCO17_13965</name>
</gene>
<evidence type="ECO:0000313" key="3">
    <source>
        <dbReference type="EMBL" id="SCC78418.1"/>
    </source>
</evidence>
<name>A0A0P8BJN8_9HYPH</name>
<accession>A0A0P8BJN8</accession>
<organism evidence="2 4">
    <name type="scientific">Saliniramus fredricksonii</name>
    <dbReference type="NCBI Taxonomy" id="1653334"/>
    <lineage>
        <taxon>Bacteria</taxon>
        <taxon>Pseudomonadati</taxon>
        <taxon>Pseudomonadota</taxon>
        <taxon>Alphaproteobacteria</taxon>
        <taxon>Hyphomicrobiales</taxon>
        <taxon>Salinarimonadaceae</taxon>
        <taxon>Saliniramus</taxon>
    </lineage>
</organism>